<sequence>MATRKITPTSSSQQMAVWAGSIMSPQDAPDPENRSPSPSDSKWPQQSSNRTSSGGKILQEISNSSLRRRGKLTPKPPAISMFAGGTPDNIPKAYDGTFPEYLSSPVPPTPGSFKIKTAKTRKKVAPRRSVSGETRKYVEHLECELATAQSQLSRVNSPSVSREQTSRLRQLSADNKRLSKQLEEWEEEFEQRIQEEVERHMDLEADLRLDIRSLQDKLEDAFFRVQELETSLEAAGTNFQAVEDANVQLEKRLEILSEILATSPNKIDLHTQPRTARSKHSRPWSMLPRFPTGAPVGVSPDRCSWVRPTSPATSFHKSFGFPNESRHQGFTSSCDNTPSPEAAVNTQSILPGMTIGDTNMNELVGPMHDLEYGMPVFPMNTMTALQSPKPKQNRRMRRFHGGSTGPRPLILPSTTHCEPHLTSAPPYDRHESPPGFNIPETNTQLCTPVQGRRRASTQADHNTLARLALSPLLTSGDRPGSSFDHAHAERPSTPPSDRAPMYFSSLGSTAGRNLMDELSHLQLVEGELSYRPLSSGSDQVEAGASTHGDLTVLVQSPSTKRGSDEDDPQDYYHLDGSPFSLHSDVPPMSSKHQRDQARDATAASTSPCPATEQDDSFHQRTKQLCVDLWHRPIELARHLMQSASHTFRMPKCLRDIQWWLVGLLLGPMARHKLIAHSLQQREHCLTSSTSSPPPRSEQASSPSMQSSAPVCRKRTACHGKKCATVEQKQESQGAVTKSAHSPWLWLKFSLTLAVAVGTAFTRGPGTLLLDSEAVMVREEKVHHRRRRGLSQVAT</sequence>
<feature type="compositionally biased region" description="Low complexity" evidence="2">
    <location>
        <begin position="686"/>
        <end position="709"/>
    </location>
</feature>
<feature type="compositionally biased region" description="Low complexity" evidence="2">
    <location>
        <begin position="600"/>
        <end position="611"/>
    </location>
</feature>
<feature type="compositionally biased region" description="Basic residues" evidence="2">
    <location>
        <begin position="391"/>
        <end position="400"/>
    </location>
</feature>
<feature type="region of interest" description="Disordered" evidence="2">
    <location>
        <begin position="1"/>
        <end position="85"/>
    </location>
</feature>
<comment type="caution">
    <text evidence="3">The sequence shown here is derived from an EMBL/GenBank/DDBJ whole genome shotgun (WGS) entry which is preliminary data.</text>
</comment>
<feature type="region of interest" description="Disordered" evidence="2">
    <location>
        <begin position="385"/>
        <end position="443"/>
    </location>
</feature>
<feature type="coiled-coil region" evidence="1">
    <location>
        <begin position="161"/>
        <end position="259"/>
    </location>
</feature>
<feature type="region of interest" description="Disordered" evidence="2">
    <location>
        <begin position="469"/>
        <end position="505"/>
    </location>
</feature>
<dbReference type="EMBL" id="MU003776">
    <property type="protein sequence ID" value="KAF2723517.1"/>
    <property type="molecule type" value="Genomic_DNA"/>
</dbReference>
<keyword evidence="1" id="KW-0175">Coiled coil</keyword>
<evidence type="ECO:0000256" key="1">
    <source>
        <dbReference type="SAM" id="Coils"/>
    </source>
</evidence>
<feature type="region of interest" description="Disordered" evidence="2">
    <location>
        <begin position="532"/>
        <end position="617"/>
    </location>
</feature>
<dbReference type="AlphaFoldDB" id="A0A9P4QF25"/>
<dbReference type="Proteomes" id="UP000799441">
    <property type="component" value="Unassembled WGS sequence"/>
</dbReference>
<proteinExistence type="predicted"/>
<dbReference type="OrthoDB" id="5343018at2759"/>
<feature type="compositionally biased region" description="Polar residues" evidence="2">
    <location>
        <begin position="34"/>
        <end position="65"/>
    </location>
</feature>
<reference evidence="3" key="1">
    <citation type="journal article" date="2020" name="Stud. Mycol.">
        <title>101 Dothideomycetes genomes: a test case for predicting lifestyles and emergence of pathogens.</title>
        <authorList>
            <person name="Haridas S."/>
            <person name="Albert R."/>
            <person name="Binder M."/>
            <person name="Bloem J."/>
            <person name="Labutti K."/>
            <person name="Salamov A."/>
            <person name="Andreopoulos B."/>
            <person name="Baker S."/>
            <person name="Barry K."/>
            <person name="Bills G."/>
            <person name="Bluhm B."/>
            <person name="Cannon C."/>
            <person name="Castanera R."/>
            <person name="Culley D."/>
            <person name="Daum C."/>
            <person name="Ezra D."/>
            <person name="Gonzalez J."/>
            <person name="Henrissat B."/>
            <person name="Kuo A."/>
            <person name="Liang C."/>
            <person name="Lipzen A."/>
            <person name="Lutzoni F."/>
            <person name="Magnuson J."/>
            <person name="Mondo S."/>
            <person name="Nolan M."/>
            <person name="Ohm R."/>
            <person name="Pangilinan J."/>
            <person name="Park H.-J."/>
            <person name="Ramirez L."/>
            <person name="Alfaro M."/>
            <person name="Sun H."/>
            <person name="Tritt A."/>
            <person name="Yoshinaga Y."/>
            <person name="Zwiers L.-H."/>
            <person name="Turgeon B."/>
            <person name="Goodwin S."/>
            <person name="Spatafora J."/>
            <person name="Crous P."/>
            <person name="Grigoriev I."/>
        </authorList>
    </citation>
    <scope>NUCLEOTIDE SEQUENCE</scope>
    <source>
        <strain evidence="3">CBS 116435</strain>
    </source>
</reference>
<evidence type="ECO:0000256" key="2">
    <source>
        <dbReference type="SAM" id="MobiDB-lite"/>
    </source>
</evidence>
<feature type="compositionally biased region" description="Polar residues" evidence="2">
    <location>
        <begin position="1"/>
        <end position="15"/>
    </location>
</feature>
<keyword evidence="4" id="KW-1185">Reference proteome</keyword>
<evidence type="ECO:0000313" key="4">
    <source>
        <dbReference type="Proteomes" id="UP000799441"/>
    </source>
</evidence>
<evidence type="ECO:0000313" key="3">
    <source>
        <dbReference type="EMBL" id="KAF2723517.1"/>
    </source>
</evidence>
<protein>
    <submittedName>
        <fullName evidence="3">Uncharacterized protein</fullName>
    </submittedName>
</protein>
<feature type="region of interest" description="Disordered" evidence="2">
    <location>
        <begin position="684"/>
        <end position="710"/>
    </location>
</feature>
<gene>
    <name evidence="3" type="ORF">K431DRAFT_282962</name>
</gene>
<organism evidence="3 4">
    <name type="scientific">Polychaeton citri CBS 116435</name>
    <dbReference type="NCBI Taxonomy" id="1314669"/>
    <lineage>
        <taxon>Eukaryota</taxon>
        <taxon>Fungi</taxon>
        <taxon>Dikarya</taxon>
        <taxon>Ascomycota</taxon>
        <taxon>Pezizomycotina</taxon>
        <taxon>Dothideomycetes</taxon>
        <taxon>Dothideomycetidae</taxon>
        <taxon>Capnodiales</taxon>
        <taxon>Capnodiaceae</taxon>
        <taxon>Polychaeton</taxon>
    </lineage>
</organism>
<accession>A0A9P4QF25</accession>
<name>A0A9P4QF25_9PEZI</name>